<dbReference type="InterPro" id="IPR003439">
    <property type="entry name" value="ABC_transporter-like_ATP-bd"/>
</dbReference>
<dbReference type="SUPFAM" id="SSF52540">
    <property type="entry name" value="P-loop containing nucleoside triphosphate hydrolases"/>
    <property type="match status" value="2"/>
</dbReference>
<evidence type="ECO:0000313" key="7">
    <source>
        <dbReference type="Proteomes" id="UP000470470"/>
    </source>
</evidence>
<dbReference type="RefSeq" id="WP_152731053.1">
    <property type="nucleotide sequence ID" value="NZ_JAABOZ010000001.1"/>
</dbReference>
<organism evidence="6 7">
    <name type="scientific">Goekera deserti</name>
    <dbReference type="NCBI Taxonomy" id="2497753"/>
    <lineage>
        <taxon>Bacteria</taxon>
        <taxon>Bacillati</taxon>
        <taxon>Actinomycetota</taxon>
        <taxon>Actinomycetes</taxon>
        <taxon>Geodermatophilales</taxon>
        <taxon>Geodermatophilaceae</taxon>
        <taxon>Goekera</taxon>
    </lineage>
</organism>
<sequence length="518" mass="55299">MPAPDGVALQVRGLSKTFPGTRALADVSLTVRRGTAHALLGGNGSGKSTLIKVLAGVYTPDRGAELQLSGRVHDLDQWSPIAARDAGLRFVHQDIGIVERMTVAENLALARGFPTAAGGRVDWRALRRYTQDLLDRFEISVAPDAPMAALRPSDRTMVAIARALQDDEDGGGADGAPASVLVLDEPTASLPEHEVDVLLDALRRRVARGATILYVSHRIQEVLSLTDEITVLRDGRRVGTVTTADVDERAVVELIAGRPVESLFPEPVGPADDDPALTLSGVSAGLVHDVDLHVRRGEIVGVAGLLGSGRTELLRAVFGDLPLRSGSIAVAGRPVVLRSPLQAIEAGLAFVPEDRRAHASFPALTVRENLSAAVLRTYFHRLGSRRGQEVRDSQQLVDRFGIRTASVETPFDLLSGGNQQKTVLARWLRRRPAVVLLDEPTQGVDVVARADIYRQLREAAAAGTAAVVVASDFDELAHLCDRVVVLRGGRLVAEVSGPQLSAGRLVELAYSPEQVIGS</sequence>
<evidence type="ECO:0000256" key="1">
    <source>
        <dbReference type="ARBA" id="ARBA00022448"/>
    </source>
</evidence>
<evidence type="ECO:0000256" key="4">
    <source>
        <dbReference type="ARBA" id="ARBA00022840"/>
    </source>
</evidence>
<dbReference type="AlphaFoldDB" id="A0A7K3WFD3"/>
<keyword evidence="3" id="KW-0547">Nucleotide-binding</keyword>
<evidence type="ECO:0000313" key="6">
    <source>
        <dbReference type="EMBL" id="NEL54639.1"/>
    </source>
</evidence>
<feature type="domain" description="ABC transporter" evidence="5">
    <location>
        <begin position="9"/>
        <end position="513"/>
    </location>
</feature>
<name>A0A7K3WFD3_9ACTN</name>
<dbReference type="PROSITE" id="PS50893">
    <property type="entry name" value="ABC_TRANSPORTER_2"/>
    <property type="match status" value="1"/>
</dbReference>
<dbReference type="SMART" id="SM00382">
    <property type="entry name" value="AAA"/>
    <property type="match status" value="2"/>
</dbReference>
<keyword evidence="1" id="KW-0813">Transport</keyword>
<accession>A0A7K3WFD3</accession>
<dbReference type="GO" id="GO:0016887">
    <property type="term" value="F:ATP hydrolysis activity"/>
    <property type="evidence" value="ECO:0007669"/>
    <property type="project" value="InterPro"/>
</dbReference>
<dbReference type="InterPro" id="IPR050107">
    <property type="entry name" value="ABC_carbohydrate_import_ATPase"/>
</dbReference>
<dbReference type="InterPro" id="IPR003593">
    <property type="entry name" value="AAA+_ATPase"/>
</dbReference>
<dbReference type="Pfam" id="PF00005">
    <property type="entry name" value="ABC_tran"/>
    <property type="match status" value="2"/>
</dbReference>
<dbReference type="CDD" id="cd03216">
    <property type="entry name" value="ABC_Carb_Monos_I"/>
    <property type="match status" value="1"/>
</dbReference>
<protein>
    <submittedName>
        <fullName evidence="6">Sugar ABC transporter ATP-binding protein</fullName>
    </submittedName>
</protein>
<proteinExistence type="predicted"/>
<evidence type="ECO:0000259" key="5">
    <source>
        <dbReference type="PROSITE" id="PS50893"/>
    </source>
</evidence>
<dbReference type="InterPro" id="IPR027417">
    <property type="entry name" value="P-loop_NTPase"/>
</dbReference>
<keyword evidence="7" id="KW-1185">Reference proteome</keyword>
<dbReference type="CDD" id="cd03215">
    <property type="entry name" value="ABC_Carb_Monos_II"/>
    <property type="match status" value="1"/>
</dbReference>
<dbReference type="PANTHER" id="PTHR43790:SF9">
    <property type="entry name" value="GALACTOFURANOSE TRANSPORTER ATP-BINDING PROTEIN YTFR"/>
    <property type="match status" value="1"/>
</dbReference>
<dbReference type="Gene3D" id="3.40.50.300">
    <property type="entry name" value="P-loop containing nucleotide triphosphate hydrolases"/>
    <property type="match status" value="2"/>
</dbReference>
<keyword evidence="4 6" id="KW-0067">ATP-binding</keyword>
<evidence type="ECO:0000256" key="2">
    <source>
        <dbReference type="ARBA" id="ARBA00022737"/>
    </source>
</evidence>
<keyword evidence="2" id="KW-0677">Repeat</keyword>
<dbReference type="EMBL" id="JAAGWK010000015">
    <property type="protein sequence ID" value="NEL54639.1"/>
    <property type="molecule type" value="Genomic_DNA"/>
</dbReference>
<dbReference type="GO" id="GO:0005524">
    <property type="term" value="F:ATP binding"/>
    <property type="evidence" value="ECO:0007669"/>
    <property type="project" value="UniProtKB-KW"/>
</dbReference>
<dbReference type="PANTHER" id="PTHR43790">
    <property type="entry name" value="CARBOHYDRATE TRANSPORT ATP-BINDING PROTEIN MG119-RELATED"/>
    <property type="match status" value="1"/>
</dbReference>
<reference evidence="6 7" key="1">
    <citation type="submission" date="2020-02" db="EMBL/GenBank/DDBJ databases">
        <title>The whole genome sequence of CPCC 205119.</title>
        <authorList>
            <person name="Jiang Z."/>
        </authorList>
    </citation>
    <scope>NUCLEOTIDE SEQUENCE [LARGE SCALE GENOMIC DNA]</scope>
    <source>
        <strain evidence="6 7">CPCC 205119</strain>
    </source>
</reference>
<gene>
    <name evidence="6" type="ORF">G1H19_11565</name>
</gene>
<comment type="caution">
    <text evidence="6">The sequence shown here is derived from an EMBL/GenBank/DDBJ whole genome shotgun (WGS) entry which is preliminary data.</text>
</comment>
<evidence type="ECO:0000256" key="3">
    <source>
        <dbReference type="ARBA" id="ARBA00022741"/>
    </source>
</evidence>
<dbReference type="Proteomes" id="UP000470470">
    <property type="component" value="Unassembled WGS sequence"/>
</dbReference>